<dbReference type="CDD" id="cd00082">
    <property type="entry name" value="HisKA"/>
    <property type="match status" value="1"/>
</dbReference>
<dbReference type="EMBL" id="JADQDK010000001">
    <property type="protein sequence ID" value="MBW0136470.1"/>
    <property type="molecule type" value="Genomic_DNA"/>
</dbReference>
<comment type="caution">
    <text evidence="12">The sequence shown here is derived from an EMBL/GenBank/DDBJ whole genome shotgun (WGS) entry which is preliminary data.</text>
</comment>
<keyword evidence="3" id="KW-0597">Phosphoprotein</keyword>
<dbReference type="InterPro" id="IPR003660">
    <property type="entry name" value="HAMP_dom"/>
</dbReference>
<feature type="transmembrane region" description="Helical" evidence="9">
    <location>
        <begin position="149"/>
        <end position="170"/>
    </location>
</feature>
<evidence type="ECO:0000256" key="3">
    <source>
        <dbReference type="ARBA" id="ARBA00022553"/>
    </source>
</evidence>
<evidence type="ECO:0000256" key="2">
    <source>
        <dbReference type="ARBA" id="ARBA00012438"/>
    </source>
</evidence>
<reference evidence="12 13" key="1">
    <citation type="submission" date="2020-11" db="EMBL/GenBank/DDBJ databases">
        <title>Pseudonocardia abyssalis sp. nov. and Pseudonocardia oceani sp. nov., description and phylogenomic analysis of two novel actinomycetes isolated from the deep Southern Ocean.</title>
        <authorList>
            <person name="Parra J."/>
        </authorList>
    </citation>
    <scope>NUCLEOTIDE SEQUENCE [LARGE SCALE GENOMIC DNA]</scope>
    <source>
        <strain evidence="12 13">KRD-168</strain>
    </source>
</reference>
<evidence type="ECO:0000256" key="6">
    <source>
        <dbReference type="ARBA" id="ARBA00022777"/>
    </source>
</evidence>
<dbReference type="InterPro" id="IPR003661">
    <property type="entry name" value="HisK_dim/P_dom"/>
</dbReference>
<keyword evidence="7 9" id="KW-1133">Transmembrane helix</keyword>
<dbReference type="SMART" id="SM00387">
    <property type="entry name" value="HATPase_c"/>
    <property type="match status" value="1"/>
</dbReference>
<dbReference type="SMART" id="SM00388">
    <property type="entry name" value="HisKA"/>
    <property type="match status" value="1"/>
</dbReference>
<evidence type="ECO:0000256" key="9">
    <source>
        <dbReference type="SAM" id="Phobius"/>
    </source>
</evidence>
<dbReference type="PANTHER" id="PTHR45436:SF5">
    <property type="entry name" value="SENSOR HISTIDINE KINASE TRCS"/>
    <property type="match status" value="1"/>
</dbReference>
<keyword evidence="4" id="KW-0808">Transferase</keyword>
<keyword evidence="8" id="KW-0902">Two-component regulatory system</keyword>
<feature type="domain" description="HAMP" evidence="11">
    <location>
        <begin position="172"/>
        <end position="222"/>
    </location>
</feature>
<accession>A0ABS6UW53</accession>
<dbReference type="InterPro" id="IPR050428">
    <property type="entry name" value="TCS_sensor_his_kinase"/>
</dbReference>
<keyword evidence="13" id="KW-1185">Reference proteome</keyword>
<name>A0ABS6UW53_9PSEU</name>
<evidence type="ECO:0000256" key="5">
    <source>
        <dbReference type="ARBA" id="ARBA00022692"/>
    </source>
</evidence>
<evidence type="ECO:0000259" key="10">
    <source>
        <dbReference type="PROSITE" id="PS50109"/>
    </source>
</evidence>
<keyword evidence="6" id="KW-0418">Kinase</keyword>
<evidence type="ECO:0000256" key="7">
    <source>
        <dbReference type="ARBA" id="ARBA00022989"/>
    </source>
</evidence>
<sequence length="440" mass="45411">MRTWWAARGLRFRITVVVGGAALVALLALSRLGVGLLYSTLLAAADEELRADAAAVVVRLEAGEVPASLRVPTVRIVDTAGDPVDGGRALPLEQREIRTLAAGDGVVVGSFDELRRYLAVPAVLPDGSTRLVVAVGDIVGGAVLLARGAGAFVLGALLVAGVVATASWAATRAALRPVERLRSAASMLPAGERLPVPPAHDELRALAEEMNRLLARRDDAVARLQVFTGDAAHELRSPVAAIRAQAEVAVAHPDPDLADETLRAVAVEAERLSVLLSDLLALARADAGRRPDPRPVDLVAAARSALARAGAPPPALDLVAPAPALVAAGPAEVDLVLDNLVANARRHARSVVRIGVLPAGRWVRLVVEDDGPGIPPADRERVFDRFVRLDPEAGGGAGLGLALVAALVTGRGGHVVAGEATGGGARLEARWPAATPTPTR</sequence>
<dbReference type="PANTHER" id="PTHR45436">
    <property type="entry name" value="SENSOR HISTIDINE KINASE YKOH"/>
    <property type="match status" value="1"/>
</dbReference>
<gene>
    <name evidence="12" type="ORF">I4I81_19670</name>
</gene>
<evidence type="ECO:0000313" key="13">
    <source>
        <dbReference type="Proteomes" id="UP000694287"/>
    </source>
</evidence>
<dbReference type="PROSITE" id="PS50109">
    <property type="entry name" value="HIS_KIN"/>
    <property type="match status" value="1"/>
</dbReference>
<proteinExistence type="predicted"/>
<dbReference type="Pfam" id="PF00672">
    <property type="entry name" value="HAMP"/>
    <property type="match status" value="1"/>
</dbReference>
<organism evidence="12 13">
    <name type="scientific">Pseudonocardia abyssalis</name>
    <dbReference type="NCBI Taxonomy" id="2792008"/>
    <lineage>
        <taxon>Bacteria</taxon>
        <taxon>Bacillati</taxon>
        <taxon>Actinomycetota</taxon>
        <taxon>Actinomycetes</taxon>
        <taxon>Pseudonocardiales</taxon>
        <taxon>Pseudonocardiaceae</taxon>
        <taxon>Pseudonocardia</taxon>
    </lineage>
</organism>
<dbReference type="Proteomes" id="UP000694287">
    <property type="component" value="Unassembled WGS sequence"/>
</dbReference>
<dbReference type="PROSITE" id="PS50885">
    <property type="entry name" value="HAMP"/>
    <property type="match status" value="1"/>
</dbReference>
<dbReference type="EC" id="2.7.13.3" evidence="2"/>
<dbReference type="InterPro" id="IPR003594">
    <property type="entry name" value="HATPase_dom"/>
</dbReference>
<feature type="transmembrane region" description="Helical" evidence="9">
    <location>
        <begin position="12"/>
        <end position="32"/>
    </location>
</feature>
<evidence type="ECO:0000259" key="11">
    <source>
        <dbReference type="PROSITE" id="PS50885"/>
    </source>
</evidence>
<evidence type="ECO:0000256" key="4">
    <source>
        <dbReference type="ARBA" id="ARBA00022679"/>
    </source>
</evidence>
<dbReference type="InterPro" id="IPR005467">
    <property type="entry name" value="His_kinase_dom"/>
</dbReference>
<keyword evidence="9" id="KW-0472">Membrane</keyword>
<evidence type="ECO:0000313" key="12">
    <source>
        <dbReference type="EMBL" id="MBW0136470.1"/>
    </source>
</evidence>
<dbReference type="Pfam" id="PF00512">
    <property type="entry name" value="HisKA"/>
    <property type="match status" value="1"/>
</dbReference>
<dbReference type="Pfam" id="PF02518">
    <property type="entry name" value="HATPase_c"/>
    <property type="match status" value="1"/>
</dbReference>
<keyword evidence="5 9" id="KW-0812">Transmembrane</keyword>
<protein>
    <recommendedName>
        <fullName evidence="2">histidine kinase</fullName>
        <ecNumber evidence="2">2.7.13.3</ecNumber>
    </recommendedName>
</protein>
<dbReference type="RefSeq" id="WP_218616251.1">
    <property type="nucleotide sequence ID" value="NZ_JADQDK010000001.1"/>
</dbReference>
<evidence type="ECO:0000256" key="8">
    <source>
        <dbReference type="ARBA" id="ARBA00023012"/>
    </source>
</evidence>
<evidence type="ECO:0000256" key="1">
    <source>
        <dbReference type="ARBA" id="ARBA00000085"/>
    </source>
</evidence>
<comment type="catalytic activity">
    <reaction evidence="1">
        <text>ATP + protein L-histidine = ADP + protein N-phospho-L-histidine.</text>
        <dbReference type="EC" id="2.7.13.3"/>
    </reaction>
</comment>
<feature type="domain" description="Histidine kinase" evidence="10">
    <location>
        <begin position="230"/>
        <end position="435"/>
    </location>
</feature>